<sequence length="409" mass="43902">MRPARTRTIRRPIAALAAAIGLLVPAALVVGAGPASAAIEPLTPGNFRWTLSRTPSSLVAGLDAALPNVSMRTVVDDGNRAGTACTPSVTHRVASFCWNSGDRDTADWYPQGITTSNDAYGAGTYEGRRVLMASWYDHADDGVAKGSRVSVVNLSSSTTAPEYRHVLLAEPVTSGGEPSFRPVNVHAGGLTWYGNLLYVVDTTGGLRVFDLDHLWRVSTGSSTKVGRQPDGSYHAFDYKYVLPQVAKYSDATAGGYPQLQHSSVSLDRTSSPDSLVVSEYRSKADIADGHITRTVRVGIDSADRLLRESSDGVVRATEAYRTDLESVQGSTAIEGEFFFSQSDGGDFSDPSSEGDLHTWRPGASATTRHGNAFPPGPEDLSYDPTRDALWSLSEYPGRRYVYAVDVPSF</sequence>
<proteinExistence type="predicted"/>
<gene>
    <name evidence="2" type="ORF">GCM10009809_30940</name>
</gene>
<keyword evidence="3" id="KW-1185">Reference proteome</keyword>
<evidence type="ECO:0000256" key="1">
    <source>
        <dbReference type="SAM" id="MobiDB-lite"/>
    </source>
</evidence>
<dbReference type="EMBL" id="BAAAPM010000006">
    <property type="protein sequence ID" value="GAA1733308.1"/>
    <property type="molecule type" value="Genomic_DNA"/>
</dbReference>
<accession>A0ABN2JN81</accession>
<feature type="region of interest" description="Disordered" evidence="1">
    <location>
        <begin position="361"/>
        <end position="380"/>
    </location>
</feature>
<protein>
    <recommendedName>
        <fullName evidence="4">Secreted protein</fullName>
    </recommendedName>
</protein>
<evidence type="ECO:0008006" key="4">
    <source>
        <dbReference type="Google" id="ProtNLM"/>
    </source>
</evidence>
<organism evidence="2 3">
    <name type="scientific">Isoptericola hypogeus</name>
    <dbReference type="NCBI Taxonomy" id="300179"/>
    <lineage>
        <taxon>Bacteria</taxon>
        <taxon>Bacillati</taxon>
        <taxon>Actinomycetota</taxon>
        <taxon>Actinomycetes</taxon>
        <taxon>Micrococcales</taxon>
        <taxon>Promicromonosporaceae</taxon>
        <taxon>Isoptericola</taxon>
    </lineage>
</organism>
<dbReference type="RefSeq" id="WP_344249426.1">
    <property type="nucleotide sequence ID" value="NZ_BAAAPM010000006.1"/>
</dbReference>
<comment type="caution">
    <text evidence="2">The sequence shown here is derived from an EMBL/GenBank/DDBJ whole genome shotgun (WGS) entry which is preliminary data.</text>
</comment>
<evidence type="ECO:0000313" key="3">
    <source>
        <dbReference type="Proteomes" id="UP001501138"/>
    </source>
</evidence>
<dbReference type="Proteomes" id="UP001501138">
    <property type="component" value="Unassembled WGS sequence"/>
</dbReference>
<reference evidence="2 3" key="1">
    <citation type="journal article" date="2019" name="Int. J. Syst. Evol. Microbiol.">
        <title>The Global Catalogue of Microorganisms (GCM) 10K type strain sequencing project: providing services to taxonomists for standard genome sequencing and annotation.</title>
        <authorList>
            <consortium name="The Broad Institute Genomics Platform"/>
            <consortium name="The Broad Institute Genome Sequencing Center for Infectious Disease"/>
            <person name="Wu L."/>
            <person name="Ma J."/>
        </authorList>
    </citation>
    <scope>NUCLEOTIDE SEQUENCE [LARGE SCALE GENOMIC DNA]</scope>
    <source>
        <strain evidence="2 3">JCM 15589</strain>
    </source>
</reference>
<name>A0ABN2JN81_9MICO</name>
<evidence type="ECO:0000313" key="2">
    <source>
        <dbReference type="EMBL" id="GAA1733308.1"/>
    </source>
</evidence>